<dbReference type="HOGENOM" id="CLU_2048667_0_0_6"/>
<dbReference type="eggNOG" id="ENOG5033C27">
    <property type="taxonomic scope" value="Bacteria"/>
</dbReference>
<accession>I3Y919</accession>
<protein>
    <recommendedName>
        <fullName evidence="4">WGR domain-containing protein</fullName>
    </recommendedName>
</protein>
<organism evidence="2 3">
    <name type="scientific">Thiocystis violascens (strain ATCC 17096 / DSM 198 / 6111)</name>
    <name type="common">Chromatium violascens</name>
    <dbReference type="NCBI Taxonomy" id="765911"/>
    <lineage>
        <taxon>Bacteria</taxon>
        <taxon>Pseudomonadati</taxon>
        <taxon>Pseudomonadota</taxon>
        <taxon>Gammaproteobacteria</taxon>
        <taxon>Chromatiales</taxon>
        <taxon>Chromatiaceae</taxon>
        <taxon>Thiocystis</taxon>
    </lineage>
</organism>
<name>I3Y919_THIV6</name>
<keyword evidence="3" id="KW-1185">Reference proteome</keyword>
<evidence type="ECO:0000313" key="3">
    <source>
        <dbReference type="Proteomes" id="UP000006062"/>
    </source>
</evidence>
<dbReference type="Proteomes" id="UP000006062">
    <property type="component" value="Chromosome"/>
</dbReference>
<feature type="region of interest" description="Disordered" evidence="1">
    <location>
        <begin position="78"/>
        <end position="97"/>
    </location>
</feature>
<dbReference type="STRING" id="765911.Thivi_1486"/>
<dbReference type="OrthoDB" id="5772659at2"/>
<evidence type="ECO:0000256" key="1">
    <source>
        <dbReference type="SAM" id="MobiDB-lite"/>
    </source>
</evidence>
<gene>
    <name evidence="2" type="ordered locus">Thivi_1486</name>
</gene>
<dbReference type="RefSeq" id="WP_014777955.1">
    <property type="nucleotide sequence ID" value="NC_018012.1"/>
</dbReference>
<sequence length="115" mass="13090">MSEPFQLYRYTHADGSAKDWAWRRRQDGSSDVRWGRAGHLAQSRIYPASRFERLLRTVQAKLAKGYVDLGIRELDAQGRLIEPEPEPPPAPSVPTPPILDIDLSALDSDIDDDWF</sequence>
<dbReference type="AlphaFoldDB" id="I3Y919"/>
<feature type="compositionally biased region" description="Pro residues" evidence="1">
    <location>
        <begin position="86"/>
        <end position="97"/>
    </location>
</feature>
<dbReference type="KEGG" id="tvi:Thivi_1486"/>
<reference evidence="2 3" key="1">
    <citation type="submission" date="2012-06" db="EMBL/GenBank/DDBJ databases">
        <title>Complete sequence of Thiocystis violascens DSM 198.</title>
        <authorList>
            <consortium name="US DOE Joint Genome Institute"/>
            <person name="Lucas S."/>
            <person name="Han J."/>
            <person name="Lapidus A."/>
            <person name="Cheng J.-F."/>
            <person name="Goodwin L."/>
            <person name="Pitluck S."/>
            <person name="Peters L."/>
            <person name="Ovchinnikova G."/>
            <person name="Teshima H."/>
            <person name="Detter J.C."/>
            <person name="Han C."/>
            <person name="Tapia R."/>
            <person name="Land M."/>
            <person name="Hauser L."/>
            <person name="Kyrpides N."/>
            <person name="Ivanova N."/>
            <person name="Pagani I."/>
            <person name="Vogl K."/>
            <person name="Liu Z."/>
            <person name="Frigaard N.-U."/>
            <person name="Bryant D."/>
            <person name="Woyke T."/>
        </authorList>
    </citation>
    <scope>NUCLEOTIDE SEQUENCE [LARGE SCALE GENOMIC DNA]</scope>
    <source>
        <strain evidence="3">ATCC 17096 / DSM 198 / 6111</strain>
    </source>
</reference>
<evidence type="ECO:0000313" key="2">
    <source>
        <dbReference type="EMBL" id="AFL73487.1"/>
    </source>
</evidence>
<proteinExistence type="predicted"/>
<dbReference type="EMBL" id="CP003154">
    <property type="protein sequence ID" value="AFL73487.1"/>
    <property type="molecule type" value="Genomic_DNA"/>
</dbReference>
<evidence type="ECO:0008006" key="4">
    <source>
        <dbReference type="Google" id="ProtNLM"/>
    </source>
</evidence>